<proteinExistence type="predicted"/>
<evidence type="ECO:0000313" key="2">
    <source>
        <dbReference type="Proteomes" id="UP000613580"/>
    </source>
</evidence>
<comment type="caution">
    <text evidence="1">The sequence shown here is derived from an EMBL/GenBank/DDBJ whole genome shotgun (WGS) entry which is preliminary data.</text>
</comment>
<sequence>MAKSTNDNKTSEAPTAAADAVQTLAGLIERSITPPREDVPPKFPECDIVVPLVSPVSAGSGNSTKLKVEYKVHQKFYEWTARPEGQSGSEPLGSIHLAKDNETSNIKLGDKAGRLLILDTLEKSIREGGTTLIIRIGETRVLTLGGAKHIGSTLQSVREVVLFRRNATKSKDGKKLVQTEEPLSDPWRYMCLAPKCGRVFETGTCCSLHKS</sequence>
<protein>
    <submittedName>
        <fullName evidence="1">Uncharacterized protein</fullName>
    </submittedName>
</protein>
<gene>
    <name evidence="1" type="ORF">HMN09_00471600</name>
</gene>
<accession>A0A8H6WG23</accession>
<reference evidence="1" key="1">
    <citation type="submission" date="2020-05" db="EMBL/GenBank/DDBJ databases">
        <title>Mycena genomes resolve the evolution of fungal bioluminescence.</title>
        <authorList>
            <person name="Tsai I.J."/>
        </authorList>
    </citation>
    <scope>NUCLEOTIDE SEQUENCE</scope>
    <source>
        <strain evidence="1">110903Hualien_Pintung</strain>
    </source>
</reference>
<dbReference type="AlphaFoldDB" id="A0A8H6WG23"/>
<keyword evidence="2" id="KW-1185">Reference proteome</keyword>
<name>A0A8H6WG23_MYCCL</name>
<dbReference type="EMBL" id="JACAZE010000005">
    <property type="protein sequence ID" value="KAF7317354.1"/>
    <property type="molecule type" value="Genomic_DNA"/>
</dbReference>
<dbReference type="Proteomes" id="UP000613580">
    <property type="component" value="Unassembled WGS sequence"/>
</dbReference>
<evidence type="ECO:0000313" key="1">
    <source>
        <dbReference type="EMBL" id="KAF7317354.1"/>
    </source>
</evidence>
<organism evidence="1 2">
    <name type="scientific">Mycena chlorophos</name>
    <name type="common">Agaric fungus</name>
    <name type="synonym">Agaricus chlorophos</name>
    <dbReference type="NCBI Taxonomy" id="658473"/>
    <lineage>
        <taxon>Eukaryota</taxon>
        <taxon>Fungi</taxon>
        <taxon>Dikarya</taxon>
        <taxon>Basidiomycota</taxon>
        <taxon>Agaricomycotina</taxon>
        <taxon>Agaricomycetes</taxon>
        <taxon>Agaricomycetidae</taxon>
        <taxon>Agaricales</taxon>
        <taxon>Marasmiineae</taxon>
        <taxon>Mycenaceae</taxon>
        <taxon>Mycena</taxon>
    </lineage>
</organism>
<dbReference type="OrthoDB" id="3105916at2759"/>